<proteinExistence type="predicted"/>
<dbReference type="OrthoDB" id="9825250at2"/>
<organism evidence="1 2">
    <name type="scientific">Aureibaculum algae</name>
    <dbReference type="NCBI Taxonomy" id="2584122"/>
    <lineage>
        <taxon>Bacteria</taxon>
        <taxon>Pseudomonadati</taxon>
        <taxon>Bacteroidota</taxon>
        <taxon>Flavobacteriia</taxon>
        <taxon>Flavobacteriales</taxon>
        <taxon>Flavobacteriaceae</taxon>
        <taxon>Aureibaculum</taxon>
    </lineage>
</organism>
<dbReference type="Proteomes" id="UP000306229">
    <property type="component" value="Chromosome"/>
</dbReference>
<dbReference type="RefSeq" id="WP_138948867.1">
    <property type="nucleotide sequence ID" value="NZ_CP040749.1"/>
</dbReference>
<dbReference type="AlphaFoldDB" id="A0A5B7TRZ2"/>
<name>A0A5B7TRZ2_9FLAO</name>
<keyword evidence="2" id="KW-1185">Reference proteome</keyword>
<evidence type="ECO:0000313" key="2">
    <source>
        <dbReference type="Proteomes" id="UP000306229"/>
    </source>
</evidence>
<sequence length="152" mass="17620">MILELEKKVKENTLLIDDLISNYFLNHLSKKDMQTINGLLANNKFTFNQKVKLFCDLVTMSNIDQAKFKVYAKITTDLENNDLLNPSYFYNIRNYHTFLINTYSAASDSNSTQVKLFSATSRLSNNIVRLTQVYTEKPQIYAQKGPKNIFSR</sequence>
<gene>
    <name evidence="1" type="ORF">FF125_05715</name>
</gene>
<dbReference type="KEGG" id="fbe:FF125_05715"/>
<reference evidence="1 2" key="1">
    <citation type="submission" date="2019-05" db="EMBL/GenBank/DDBJ databases">
        <title>Algicella ahnfeltiae gen. nov., sp. nov., a novel marine bacterium of the family Flavobacteriaceae isolated from a red alga.</title>
        <authorList>
            <person name="Nedashkovskaya O.I."/>
            <person name="Kukhlevskiy A.D."/>
            <person name="Kim S.-G."/>
            <person name="Zhukova N.V."/>
            <person name="Mikhailov V.V."/>
        </authorList>
    </citation>
    <scope>NUCLEOTIDE SEQUENCE [LARGE SCALE GENOMIC DNA]</scope>
    <source>
        <strain evidence="1 2">10Alg115</strain>
    </source>
</reference>
<accession>A0A5B7TRZ2</accession>
<protein>
    <submittedName>
        <fullName evidence="1">Uncharacterized protein</fullName>
    </submittedName>
</protein>
<dbReference type="EMBL" id="CP040749">
    <property type="protein sequence ID" value="QCX37953.1"/>
    <property type="molecule type" value="Genomic_DNA"/>
</dbReference>
<evidence type="ECO:0000313" key="1">
    <source>
        <dbReference type="EMBL" id="QCX37953.1"/>
    </source>
</evidence>